<name>A0A167EBY9_COLIC</name>
<gene>
    <name evidence="1" type="ORF">CI238_09595</name>
</gene>
<sequence length="64" mass="7797">LEETHHRQDTRPFADRQTLWHHRQVSTLSHVAKIPRENGGQRLRYWVSEQRFGLPRQRPGRLWS</sequence>
<dbReference type="EMBL" id="LFIW01000750">
    <property type="protein sequence ID" value="KZL84941.1"/>
    <property type="molecule type" value="Genomic_DNA"/>
</dbReference>
<dbReference type="AlphaFoldDB" id="A0A167EBY9"/>
<evidence type="ECO:0000313" key="1">
    <source>
        <dbReference type="EMBL" id="KZL84941.1"/>
    </source>
</evidence>
<evidence type="ECO:0000313" key="2">
    <source>
        <dbReference type="Proteomes" id="UP000076584"/>
    </source>
</evidence>
<protein>
    <submittedName>
        <fullName evidence="1">Uncharacterized protein</fullName>
    </submittedName>
</protein>
<keyword evidence="2" id="KW-1185">Reference proteome</keyword>
<reference evidence="1 2" key="1">
    <citation type="submission" date="2015-06" db="EMBL/GenBank/DDBJ databases">
        <title>Survival trade-offs in plant roots during colonization by closely related pathogenic and mutualistic fungi.</title>
        <authorList>
            <person name="Hacquard S."/>
            <person name="Kracher B."/>
            <person name="Hiruma K."/>
            <person name="Weinman A."/>
            <person name="Muench P."/>
            <person name="Garrido Oter R."/>
            <person name="Ver Loren van Themaat E."/>
            <person name="Dallerey J.-F."/>
            <person name="Damm U."/>
            <person name="Henrissat B."/>
            <person name="Lespinet O."/>
            <person name="Thon M."/>
            <person name="Kemen E."/>
            <person name="McHardy A.C."/>
            <person name="Schulze-Lefert P."/>
            <person name="O'Connell R.J."/>
        </authorList>
    </citation>
    <scope>NUCLEOTIDE SEQUENCE [LARGE SCALE GENOMIC DNA]</scope>
    <source>
        <strain evidence="1 2">MAFF 238704</strain>
    </source>
</reference>
<proteinExistence type="predicted"/>
<comment type="caution">
    <text evidence="1">The sequence shown here is derived from an EMBL/GenBank/DDBJ whole genome shotgun (WGS) entry which is preliminary data.</text>
</comment>
<accession>A0A167EBY9</accession>
<feature type="non-terminal residue" evidence="1">
    <location>
        <position position="1"/>
    </location>
</feature>
<organism evidence="1 2">
    <name type="scientific">Colletotrichum incanum</name>
    <name type="common">Soybean anthracnose fungus</name>
    <dbReference type="NCBI Taxonomy" id="1573173"/>
    <lineage>
        <taxon>Eukaryota</taxon>
        <taxon>Fungi</taxon>
        <taxon>Dikarya</taxon>
        <taxon>Ascomycota</taxon>
        <taxon>Pezizomycotina</taxon>
        <taxon>Sordariomycetes</taxon>
        <taxon>Hypocreomycetidae</taxon>
        <taxon>Glomerellales</taxon>
        <taxon>Glomerellaceae</taxon>
        <taxon>Colletotrichum</taxon>
        <taxon>Colletotrichum spaethianum species complex</taxon>
    </lineage>
</organism>
<dbReference type="Proteomes" id="UP000076584">
    <property type="component" value="Unassembled WGS sequence"/>
</dbReference>